<feature type="transmembrane region" description="Helical" evidence="9">
    <location>
        <begin position="311"/>
        <end position="330"/>
    </location>
</feature>
<evidence type="ECO:0000256" key="2">
    <source>
        <dbReference type="ARBA" id="ARBA00022676"/>
    </source>
</evidence>
<evidence type="ECO:0000313" key="10">
    <source>
        <dbReference type="EMBL" id="PNC17256.1"/>
    </source>
</evidence>
<keyword evidence="5 9" id="KW-1133">Transmembrane helix</keyword>
<keyword evidence="8" id="KW-0961">Cell wall biogenesis/degradation</keyword>
<evidence type="ECO:0000256" key="7">
    <source>
        <dbReference type="ARBA" id="ARBA00023136"/>
    </source>
</evidence>
<sequence>MSLNYNFIWLLCYLLVLVGLAGYGFHRLSIVYLYWKNRNNKPQPKSHFQELPVVTVQLPMFNEKFVVDRLLESVAALDYPQDKLEIQILDDSTDDTTEQCYRKVEELKARGFDAVCIHRTDRTGFKAGALEAATKVAKGEFLLILDADFVPEPDLLQKTIHFFTDEGVGLVQTRWGHINREYNLLTRVQGMYLDGHFAMEQTARNRSGRFFTFNGTAGMWRKCVIGDAGGWSHDTLTEDMDLSYRVQLKGWRFIYLNDVVTPAELPVDMDGFKSQQHRWTKGSIQVCQKILLDIWRSKAPLKAKVEATTHLTCNYSYLLLALLCFLVYPICTQRIPENETVFMWFVNVALFFMTSVAVCIFYMSAQIVVRPKSWWKELPYLPLLLTLSVGMAVNNAKAVLEAIFGHQSAFVRTPKYGVDQKEDRQHVSQLKRNGYKAIKSVVIPVLEIACGTFFLNLIIIMIRQGHYLSPILMIPFLGFYYTGFCSLGRMISNLLPARQTAKAKN</sequence>
<dbReference type="FunFam" id="3.90.550.10:FF:000057">
    <property type="entry name" value="Glycosyltransferase-like protein, family 2"/>
    <property type="match status" value="1"/>
</dbReference>
<dbReference type="CDD" id="cd06437">
    <property type="entry name" value="CESA_CaSu_A2"/>
    <property type="match status" value="1"/>
</dbReference>
<gene>
    <name evidence="10" type="ORF">CXU22_11610</name>
</gene>
<protein>
    <submittedName>
        <fullName evidence="10">Glycosyl transferase family 2</fullName>
    </submittedName>
</protein>
<feature type="transmembrane region" description="Helical" evidence="9">
    <location>
        <begin position="468"/>
        <end position="488"/>
    </location>
</feature>
<keyword evidence="7 9" id="KW-0472">Membrane</keyword>
<feature type="transmembrane region" description="Helical" evidence="9">
    <location>
        <begin position="6"/>
        <end position="35"/>
    </location>
</feature>
<dbReference type="EMBL" id="PJKA01000013">
    <property type="protein sequence ID" value="PNC17256.1"/>
    <property type="molecule type" value="Genomic_DNA"/>
</dbReference>
<dbReference type="InterPro" id="IPR029044">
    <property type="entry name" value="Nucleotide-diphossugar_trans"/>
</dbReference>
<keyword evidence="6" id="KW-0333">Golgi apparatus</keyword>
<dbReference type="OrthoDB" id="9768769at2"/>
<dbReference type="Proteomes" id="UP000236000">
    <property type="component" value="Unassembled WGS sequence"/>
</dbReference>
<dbReference type="GO" id="GO:0016757">
    <property type="term" value="F:glycosyltransferase activity"/>
    <property type="evidence" value="ECO:0007669"/>
    <property type="project" value="UniProtKB-KW"/>
</dbReference>
<evidence type="ECO:0000256" key="3">
    <source>
        <dbReference type="ARBA" id="ARBA00022679"/>
    </source>
</evidence>
<evidence type="ECO:0000256" key="8">
    <source>
        <dbReference type="ARBA" id="ARBA00023316"/>
    </source>
</evidence>
<proteinExistence type="predicted"/>
<dbReference type="PANTHER" id="PTHR32044">
    <property type="entry name" value="GLUCOMANNAN 4-BETA-MANNOSYLTRANSFERASE 9"/>
    <property type="match status" value="1"/>
</dbReference>
<dbReference type="GO" id="GO:0071555">
    <property type="term" value="P:cell wall organization"/>
    <property type="evidence" value="ECO:0007669"/>
    <property type="project" value="UniProtKB-KW"/>
</dbReference>
<comment type="subcellular location">
    <subcellularLocation>
        <location evidence="1">Golgi apparatus membrane</location>
        <topology evidence="1">Multi-pass membrane protein</topology>
    </subcellularLocation>
</comment>
<keyword evidence="4 9" id="KW-0812">Transmembrane</keyword>
<evidence type="ECO:0000313" key="11">
    <source>
        <dbReference type="Proteomes" id="UP000236000"/>
    </source>
</evidence>
<dbReference type="SUPFAM" id="SSF53448">
    <property type="entry name" value="Nucleotide-diphospho-sugar transferases"/>
    <property type="match status" value="1"/>
</dbReference>
<keyword evidence="2" id="KW-0328">Glycosyltransferase</keyword>
<evidence type="ECO:0000256" key="4">
    <source>
        <dbReference type="ARBA" id="ARBA00022692"/>
    </source>
</evidence>
<dbReference type="Gene3D" id="3.90.550.10">
    <property type="entry name" value="Spore Coat Polysaccharide Biosynthesis Protein SpsA, Chain A"/>
    <property type="match status" value="1"/>
</dbReference>
<dbReference type="RefSeq" id="WP_102715633.1">
    <property type="nucleotide sequence ID" value="NZ_CABMLK010000003.1"/>
</dbReference>
<evidence type="ECO:0000256" key="9">
    <source>
        <dbReference type="SAM" id="Phobius"/>
    </source>
</evidence>
<dbReference type="PANTHER" id="PTHR32044:SF80">
    <property type="entry name" value="XYLOGLUCAN GLYCOSYLTRANSFERASE 2-RELATED"/>
    <property type="match status" value="1"/>
</dbReference>
<evidence type="ECO:0000256" key="6">
    <source>
        <dbReference type="ARBA" id="ARBA00023034"/>
    </source>
</evidence>
<evidence type="ECO:0000256" key="5">
    <source>
        <dbReference type="ARBA" id="ARBA00022989"/>
    </source>
</evidence>
<evidence type="ECO:0000256" key="1">
    <source>
        <dbReference type="ARBA" id="ARBA00004653"/>
    </source>
</evidence>
<reference evidence="10 11" key="1">
    <citation type="journal article" date="2017" name="BMC Genomics">
        <title>Genome sequencing of 39 Akkermansia muciniphila isolates reveals its population structure, genomic and functional diverisity, and global distribution in mammalian gut microbiotas.</title>
        <authorList>
            <person name="Guo X."/>
            <person name="Li S."/>
            <person name="Zhang J."/>
            <person name="Wu F."/>
            <person name="Li X."/>
            <person name="Wu D."/>
            <person name="Zhang M."/>
            <person name="Ou Z."/>
            <person name="Jie Z."/>
            <person name="Yan Q."/>
            <person name="Li P."/>
            <person name="Yi J."/>
            <person name="Peng Y."/>
        </authorList>
    </citation>
    <scope>NUCLEOTIDE SEQUENCE [LARGE SCALE GENOMIC DNA]</scope>
    <source>
        <strain evidence="10 11">GP24</strain>
    </source>
</reference>
<dbReference type="AlphaFoldDB" id="A0A2N8HBK8"/>
<comment type="caution">
    <text evidence="10">The sequence shown here is derived from an EMBL/GenBank/DDBJ whole genome shotgun (WGS) entry which is preliminary data.</text>
</comment>
<feature type="transmembrane region" description="Helical" evidence="9">
    <location>
        <begin position="441"/>
        <end position="462"/>
    </location>
</feature>
<organism evidence="10 11">
    <name type="scientific">Akkermansia muciniphila</name>
    <dbReference type="NCBI Taxonomy" id="239935"/>
    <lineage>
        <taxon>Bacteria</taxon>
        <taxon>Pseudomonadati</taxon>
        <taxon>Verrucomicrobiota</taxon>
        <taxon>Verrucomicrobiia</taxon>
        <taxon>Verrucomicrobiales</taxon>
        <taxon>Akkermansiaceae</taxon>
        <taxon>Akkermansia</taxon>
    </lineage>
</organism>
<feature type="transmembrane region" description="Helical" evidence="9">
    <location>
        <begin position="342"/>
        <end position="363"/>
    </location>
</feature>
<dbReference type="Pfam" id="PF13641">
    <property type="entry name" value="Glyco_tranf_2_3"/>
    <property type="match status" value="1"/>
</dbReference>
<keyword evidence="3 10" id="KW-0808">Transferase</keyword>
<name>A0A2N8HBK8_9BACT</name>
<accession>A0A2N8HBK8</accession>